<dbReference type="InterPro" id="IPR015422">
    <property type="entry name" value="PyrdxlP-dep_Trfase_small"/>
</dbReference>
<dbReference type="InterPro" id="IPR015424">
    <property type="entry name" value="PyrdxlP-dep_Trfase"/>
</dbReference>
<evidence type="ECO:0000313" key="10">
    <source>
        <dbReference type="Proteomes" id="UP000466894"/>
    </source>
</evidence>
<dbReference type="InterPro" id="IPR051798">
    <property type="entry name" value="Class-II_PLP-Dep_Aminotrans"/>
</dbReference>
<dbReference type="Proteomes" id="UP000192374">
    <property type="component" value="Unassembled WGS sequence"/>
</dbReference>
<evidence type="ECO:0000256" key="1">
    <source>
        <dbReference type="ARBA" id="ARBA00001933"/>
    </source>
</evidence>
<feature type="domain" description="Aminotransferase class I/classII large" evidence="6">
    <location>
        <begin position="28"/>
        <end position="379"/>
    </location>
</feature>
<accession>A0A7I7P974</accession>
<organism evidence="7 10">
    <name type="scientific">Mycobacterium noviomagense</name>
    <dbReference type="NCBI Taxonomy" id="459858"/>
    <lineage>
        <taxon>Bacteria</taxon>
        <taxon>Bacillati</taxon>
        <taxon>Actinomycetota</taxon>
        <taxon>Actinomycetes</taxon>
        <taxon>Mycobacteriales</taxon>
        <taxon>Mycobacteriaceae</taxon>
        <taxon>Mycobacterium</taxon>
    </lineage>
</organism>
<comment type="cofactor">
    <cofactor evidence="1">
        <name>pyridoxal 5'-phosphate</name>
        <dbReference type="ChEBI" id="CHEBI:597326"/>
    </cofactor>
</comment>
<dbReference type="PANTHER" id="PTHR43525:SF2">
    <property type="entry name" value="CYSTATHIONINE BETA-LYASE-RELATED"/>
    <property type="match status" value="1"/>
</dbReference>
<dbReference type="Gene3D" id="3.90.1150.10">
    <property type="entry name" value="Aspartate Aminotransferase, domain 1"/>
    <property type="match status" value="1"/>
</dbReference>
<dbReference type="AlphaFoldDB" id="A0A7I7P974"/>
<name>A0A7I7P974_9MYCO</name>
<dbReference type="CDD" id="cd00609">
    <property type="entry name" value="AAT_like"/>
    <property type="match status" value="1"/>
</dbReference>
<reference evidence="7 10" key="2">
    <citation type="journal article" date="2019" name="Emerg. Microbes Infect.">
        <title>Comprehensive subspecies identification of 175 nontuberculous mycobacteria species based on 7547 genomic profiles.</title>
        <authorList>
            <person name="Matsumoto Y."/>
            <person name="Kinjo T."/>
            <person name="Motooka D."/>
            <person name="Nabeya D."/>
            <person name="Jung N."/>
            <person name="Uechi K."/>
            <person name="Horii T."/>
            <person name="Iida T."/>
            <person name="Fujita J."/>
            <person name="Nakamura S."/>
        </authorList>
    </citation>
    <scope>NUCLEOTIDE SEQUENCE [LARGE SCALE GENOMIC DNA]</scope>
    <source>
        <strain evidence="7 10">JCM 16367</strain>
    </source>
</reference>
<keyword evidence="9" id="KW-1185">Reference proteome</keyword>
<evidence type="ECO:0000256" key="5">
    <source>
        <dbReference type="ARBA" id="ARBA00037974"/>
    </source>
</evidence>
<dbReference type="SUPFAM" id="SSF53383">
    <property type="entry name" value="PLP-dependent transferases"/>
    <property type="match status" value="1"/>
</dbReference>
<dbReference type="GO" id="GO:0030170">
    <property type="term" value="F:pyridoxal phosphate binding"/>
    <property type="evidence" value="ECO:0007669"/>
    <property type="project" value="InterPro"/>
</dbReference>
<dbReference type="Proteomes" id="UP000466894">
    <property type="component" value="Chromosome"/>
</dbReference>
<evidence type="ECO:0000259" key="6">
    <source>
        <dbReference type="Pfam" id="PF00155"/>
    </source>
</evidence>
<evidence type="ECO:0000256" key="4">
    <source>
        <dbReference type="ARBA" id="ARBA00023239"/>
    </source>
</evidence>
<dbReference type="EC" id="4.4.1.13" evidence="2"/>
<dbReference type="EMBL" id="AP022583">
    <property type="protein sequence ID" value="BBY05128.1"/>
    <property type="molecule type" value="Genomic_DNA"/>
</dbReference>
<dbReference type="InterPro" id="IPR004839">
    <property type="entry name" value="Aminotransferase_I/II_large"/>
</dbReference>
<evidence type="ECO:0000313" key="9">
    <source>
        <dbReference type="Proteomes" id="UP000192374"/>
    </source>
</evidence>
<evidence type="ECO:0000313" key="7">
    <source>
        <dbReference type="EMBL" id="BBY05128.1"/>
    </source>
</evidence>
<keyword evidence="4" id="KW-0456">Lyase</keyword>
<dbReference type="EMBL" id="MVIC01000002">
    <property type="protein sequence ID" value="ORB18254.1"/>
    <property type="molecule type" value="Genomic_DNA"/>
</dbReference>
<sequence>MTDTVFDAMSEEQLRRRKTIKWTYFEPDVLPLWIAEMDFATAPAVVDAAHACVDNQEFGYPPVEDDLATATAEWCRRRYGWHVEPDWVRVVPDVLKGMEVVINFLTRPESPVVLPVPAYMPFFDVLRVTGRQRVEIPMLQDVSGRYVMDLDALDAAFAGGAGSLILCNPNNPLGTAFTPDEMRAIVDVAERHGGRVIADEIHAPLVYPRPHVAAASVSDTAAQTVITLMSASKGWNLPGLMCAQVILSNRRDIDEWDRINMLHKMGASTVGIRANIAAYQHGAAWLDELLPYLKTNRDHLAHRLPEAIPGVKINTPEATYMSWVDFRALNLPAEPADYLLSKAKVALSPGIPFGATVSAGFARLNFGTTRAILDRAIEAMAAAVPPDGNPVR</sequence>
<evidence type="ECO:0000256" key="2">
    <source>
        <dbReference type="ARBA" id="ARBA00012224"/>
    </source>
</evidence>
<dbReference type="KEGG" id="mnv:MNVI_04460"/>
<dbReference type="Gene3D" id="3.40.640.10">
    <property type="entry name" value="Type I PLP-dependent aspartate aminotransferase-like (Major domain)"/>
    <property type="match status" value="1"/>
</dbReference>
<dbReference type="RefSeq" id="WP_083084971.1">
    <property type="nucleotide sequence ID" value="NZ_AP022583.1"/>
</dbReference>
<dbReference type="Pfam" id="PF00155">
    <property type="entry name" value="Aminotran_1_2"/>
    <property type="match status" value="1"/>
</dbReference>
<dbReference type="GO" id="GO:0047804">
    <property type="term" value="F:cysteine-S-conjugate beta-lyase activity"/>
    <property type="evidence" value="ECO:0007669"/>
    <property type="project" value="UniProtKB-EC"/>
</dbReference>
<reference evidence="8 9" key="1">
    <citation type="submission" date="2017-02" db="EMBL/GenBank/DDBJ databases">
        <title>The new phylogeny of genus Mycobacterium.</title>
        <authorList>
            <person name="Tortoli E."/>
            <person name="Trovato A."/>
            <person name="Cirillo D.M."/>
        </authorList>
    </citation>
    <scope>NUCLEOTIDE SEQUENCE [LARGE SCALE GENOMIC DNA]</scope>
    <source>
        <strain evidence="8 9">DSM 45145</strain>
    </source>
</reference>
<dbReference type="PANTHER" id="PTHR43525">
    <property type="entry name" value="PROTEIN MALY"/>
    <property type="match status" value="1"/>
</dbReference>
<evidence type="ECO:0000256" key="3">
    <source>
        <dbReference type="ARBA" id="ARBA00022898"/>
    </source>
</evidence>
<protein>
    <recommendedName>
        <fullName evidence="2">cysteine-S-conjugate beta-lyase</fullName>
        <ecNumber evidence="2">4.4.1.13</ecNumber>
    </recommendedName>
</protein>
<gene>
    <name evidence="8" type="ORF">BST37_02220</name>
    <name evidence="7" type="ORF">MNVI_04460</name>
</gene>
<reference evidence="7" key="3">
    <citation type="submission" date="2020-02" db="EMBL/GenBank/DDBJ databases">
        <authorList>
            <person name="Matsumoto Y."/>
            <person name="Motooka D."/>
            <person name="Nakamura S."/>
        </authorList>
    </citation>
    <scope>NUCLEOTIDE SEQUENCE</scope>
    <source>
        <strain evidence="7">JCM 16367</strain>
    </source>
</reference>
<evidence type="ECO:0000313" key="8">
    <source>
        <dbReference type="EMBL" id="ORB18254.1"/>
    </source>
</evidence>
<proteinExistence type="inferred from homology"/>
<dbReference type="GO" id="GO:0008483">
    <property type="term" value="F:transaminase activity"/>
    <property type="evidence" value="ECO:0007669"/>
    <property type="project" value="UniProtKB-KW"/>
</dbReference>
<keyword evidence="3" id="KW-0663">Pyridoxal phosphate</keyword>
<dbReference type="InterPro" id="IPR015421">
    <property type="entry name" value="PyrdxlP-dep_Trfase_major"/>
</dbReference>
<keyword evidence="7" id="KW-0032">Aminotransferase</keyword>
<comment type="similarity">
    <text evidence="5">Belongs to the class-II pyridoxal-phosphate-dependent aminotransferase family. MalY/PatB cystathionine beta-lyase subfamily.</text>
</comment>
<keyword evidence="7" id="KW-0808">Transferase</keyword>
<dbReference type="OrthoDB" id="3224382at2"/>